<sequence length="304" mass="34108">MASLRSSARLLAAHPCQRPTIAALPPCLAVQTRCASSTPLERAARGHEESAKRRMNMASMGPSYRVGSMENMRDESAELLLPSTFVAPPMSRRPSLFTDTRNRIKFETVRFKIKLQDIVSRILARVWHKDPFFRRNIIPTAEALHRNMYTAYSNGDIAALSTICARDLATAFRTRITSRPSNVRYAWQFLRHNRRSKIVSHKLGMLSTDPKEENSVRQVVVRIDSTQKLTKGVDGKVVKGTGEEARTTEYVVLHKRRKKGVPETDWVVWGTIPESTMEDVHAHGQDPGSSLDGQTIAGSSARWG</sequence>
<name>A0AAV9V1E2_9PEZI</name>
<feature type="region of interest" description="Disordered" evidence="9">
    <location>
        <begin position="279"/>
        <end position="304"/>
    </location>
</feature>
<dbReference type="PANTHER" id="PTHR28554:SF1">
    <property type="entry name" value="LARGE RIBOSOMAL SUBUNIT PROTEIN ML45"/>
    <property type="match status" value="1"/>
</dbReference>
<dbReference type="PANTHER" id="PTHR28554">
    <property type="entry name" value="39S RIBOSOMAL PROTEIN L45, MITOCHONDRIAL"/>
    <property type="match status" value="1"/>
</dbReference>
<evidence type="ECO:0000256" key="5">
    <source>
        <dbReference type="ARBA" id="ARBA00023274"/>
    </source>
</evidence>
<evidence type="ECO:0000313" key="12">
    <source>
        <dbReference type="Proteomes" id="UP001375240"/>
    </source>
</evidence>
<dbReference type="InterPro" id="IPR051975">
    <property type="entry name" value="mtLSU_mL45"/>
</dbReference>
<keyword evidence="2" id="KW-0809">Transit peptide</keyword>
<dbReference type="AlphaFoldDB" id="A0AAV9V1E2"/>
<accession>A0AAV9V1E2</accession>
<dbReference type="Gene3D" id="3.10.450.240">
    <property type="match status" value="1"/>
</dbReference>
<dbReference type="Pfam" id="PF07961">
    <property type="entry name" value="MBA1"/>
    <property type="match status" value="1"/>
</dbReference>
<dbReference type="SUPFAM" id="SSF54427">
    <property type="entry name" value="NTF2-like"/>
    <property type="match status" value="1"/>
</dbReference>
<evidence type="ECO:0000259" key="10">
    <source>
        <dbReference type="SMART" id="SM00978"/>
    </source>
</evidence>
<keyword evidence="3" id="KW-0689">Ribosomal protein</keyword>
<organism evidence="11 12">
    <name type="scientific">Orbilia brochopaga</name>
    <dbReference type="NCBI Taxonomy" id="3140254"/>
    <lineage>
        <taxon>Eukaryota</taxon>
        <taxon>Fungi</taxon>
        <taxon>Dikarya</taxon>
        <taxon>Ascomycota</taxon>
        <taxon>Pezizomycotina</taxon>
        <taxon>Orbiliomycetes</taxon>
        <taxon>Orbiliales</taxon>
        <taxon>Orbiliaceae</taxon>
        <taxon>Orbilia</taxon>
    </lineage>
</organism>
<dbReference type="EMBL" id="JAVHNQ010000003">
    <property type="protein sequence ID" value="KAK6353414.1"/>
    <property type="molecule type" value="Genomic_DNA"/>
</dbReference>
<dbReference type="InterPro" id="IPR024621">
    <property type="entry name" value="Mba1"/>
</dbReference>
<evidence type="ECO:0000256" key="3">
    <source>
        <dbReference type="ARBA" id="ARBA00022980"/>
    </source>
</evidence>
<keyword evidence="5" id="KW-0687">Ribonucleoprotein</keyword>
<evidence type="ECO:0000256" key="1">
    <source>
        <dbReference type="ARBA" id="ARBA00004173"/>
    </source>
</evidence>
<dbReference type="Proteomes" id="UP001375240">
    <property type="component" value="Unassembled WGS sequence"/>
</dbReference>
<feature type="compositionally biased region" description="Polar residues" evidence="9">
    <location>
        <begin position="287"/>
        <end position="298"/>
    </location>
</feature>
<dbReference type="GO" id="GO:0005840">
    <property type="term" value="C:ribosome"/>
    <property type="evidence" value="ECO:0007669"/>
    <property type="project" value="UniProtKB-KW"/>
</dbReference>
<dbReference type="InterPro" id="IPR032710">
    <property type="entry name" value="NTF2-like_dom_sf"/>
</dbReference>
<dbReference type="GO" id="GO:1990904">
    <property type="term" value="C:ribonucleoprotein complex"/>
    <property type="evidence" value="ECO:0007669"/>
    <property type="project" value="UniProtKB-KW"/>
</dbReference>
<proteinExistence type="inferred from homology"/>
<comment type="subcellular location">
    <subcellularLocation>
        <location evidence="1">Mitochondrion</location>
    </subcellularLocation>
</comment>
<evidence type="ECO:0000256" key="7">
    <source>
        <dbReference type="ARBA" id="ARBA00039448"/>
    </source>
</evidence>
<evidence type="ECO:0000256" key="8">
    <source>
        <dbReference type="ARBA" id="ARBA00043031"/>
    </source>
</evidence>
<evidence type="ECO:0000256" key="6">
    <source>
        <dbReference type="ARBA" id="ARBA00038073"/>
    </source>
</evidence>
<dbReference type="GO" id="GO:0005743">
    <property type="term" value="C:mitochondrial inner membrane"/>
    <property type="evidence" value="ECO:0007669"/>
    <property type="project" value="InterPro"/>
</dbReference>
<evidence type="ECO:0000313" key="11">
    <source>
        <dbReference type="EMBL" id="KAK6353414.1"/>
    </source>
</evidence>
<feature type="domain" description="Tim44-like" evidence="10">
    <location>
        <begin position="119"/>
        <end position="273"/>
    </location>
</feature>
<dbReference type="GO" id="GO:0032979">
    <property type="term" value="P:protein insertion into mitochondrial inner membrane from matrix"/>
    <property type="evidence" value="ECO:0007669"/>
    <property type="project" value="InterPro"/>
</dbReference>
<evidence type="ECO:0000256" key="4">
    <source>
        <dbReference type="ARBA" id="ARBA00023128"/>
    </source>
</evidence>
<protein>
    <recommendedName>
        <fullName evidence="7">Large ribosomal subunit protein mL45</fullName>
    </recommendedName>
    <alternativeName>
        <fullName evidence="8">39S ribosomal protein L45, mitochondrial</fullName>
    </alternativeName>
</protein>
<evidence type="ECO:0000256" key="9">
    <source>
        <dbReference type="SAM" id="MobiDB-lite"/>
    </source>
</evidence>
<evidence type="ECO:0000256" key="2">
    <source>
        <dbReference type="ARBA" id="ARBA00022946"/>
    </source>
</evidence>
<keyword evidence="12" id="KW-1185">Reference proteome</keyword>
<dbReference type="SMART" id="SM00978">
    <property type="entry name" value="Tim44"/>
    <property type="match status" value="1"/>
</dbReference>
<gene>
    <name evidence="11" type="ORF">TWF696_005379</name>
</gene>
<reference evidence="11 12" key="1">
    <citation type="submission" date="2019-10" db="EMBL/GenBank/DDBJ databases">
        <authorList>
            <person name="Palmer J.M."/>
        </authorList>
    </citation>
    <scope>NUCLEOTIDE SEQUENCE [LARGE SCALE GENOMIC DNA]</scope>
    <source>
        <strain evidence="11 12">TWF696</strain>
    </source>
</reference>
<comment type="caution">
    <text evidence="11">The sequence shown here is derived from an EMBL/GenBank/DDBJ whole genome shotgun (WGS) entry which is preliminary data.</text>
</comment>
<dbReference type="InterPro" id="IPR007379">
    <property type="entry name" value="Tim44-like_dom"/>
</dbReference>
<comment type="similarity">
    <text evidence="6">Belongs to the mitochondrion-specific ribosomal protein mL45 family.</text>
</comment>
<keyword evidence="4" id="KW-0496">Mitochondrion</keyword>